<feature type="non-terminal residue" evidence="2">
    <location>
        <position position="1"/>
    </location>
</feature>
<dbReference type="Proteomes" id="UP000076532">
    <property type="component" value="Unassembled WGS sequence"/>
</dbReference>
<organism evidence="2 3">
    <name type="scientific">Athelia psychrophila</name>
    <dbReference type="NCBI Taxonomy" id="1759441"/>
    <lineage>
        <taxon>Eukaryota</taxon>
        <taxon>Fungi</taxon>
        <taxon>Dikarya</taxon>
        <taxon>Basidiomycota</taxon>
        <taxon>Agaricomycotina</taxon>
        <taxon>Agaricomycetes</taxon>
        <taxon>Agaricomycetidae</taxon>
        <taxon>Atheliales</taxon>
        <taxon>Atheliaceae</taxon>
        <taxon>Athelia</taxon>
    </lineage>
</organism>
<name>A0A166PIT9_9AGAM</name>
<reference evidence="2 3" key="1">
    <citation type="journal article" date="2016" name="Mol. Biol. Evol.">
        <title>Comparative Genomics of Early-Diverging Mushroom-Forming Fungi Provides Insights into the Origins of Lignocellulose Decay Capabilities.</title>
        <authorList>
            <person name="Nagy L.G."/>
            <person name="Riley R."/>
            <person name="Tritt A."/>
            <person name="Adam C."/>
            <person name="Daum C."/>
            <person name="Floudas D."/>
            <person name="Sun H."/>
            <person name="Yadav J.S."/>
            <person name="Pangilinan J."/>
            <person name="Larsson K.H."/>
            <person name="Matsuura K."/>
            <person name="Barry K."/>
            <person name="Labutti K."/>
            <person name="Kuo R."/>
            <person name="Ohm R.A."/>
            <person name="Bhattacharya S.S."/>
            <person name="Shirouzu T."/>
            <person name="Yoshinaga Y."/>
            <person name="Martin F.M."/>
            <person name="Grigoriev I.V."/>
            <person name="Hibbett D.S."/>
        </authorList>
    </citation>
    <scope>NUCLEOTIDE SEQUENCE [LARGE SCALE GENOMIC DNA]</scope>
    <source>
        <strain evidence="2 3">CBS 109695</strain>
    </source>
</reference>
<feature type="compositionally biased region" description="Pro residues" evidence="1">
    <location>
        <begin position="1"/>
        <end position="18"/>
    </location>
</feature>
<accession>A0A166PIT9</accession>
<keyword evidence="3" id="KW-1185">Reference proteome</keyword>
<dbReference type="AlphaFoldDB" id="A0A166PIT9"/>
<evidence type="ECO:0000313" key="2">
    <source>
        <dbReference type="EMBL" id="KZP26139.1"/>
    </source>
</evidence>
<evidence type="ECO:0000313" key="3">
    <source>
        <dbReference type="Proteomes" id="UP000076532"/>
    </source>
</evidence>
<proteinExistence type="predicted"/>
<evidence type="ECO:0000256" key="1">
    <source>
        <dbReference type="SAM" id="MobiDB-lite"/>
    </source>
</evidence>
<gene>
    <name evidence="2" type="ORF">FIBSPDRAFT_855091</name>
</gene>
<dbReference type="EMBL" id="KV417516">
    <property type="protein sequence ID" value="KZP26139.1"/>
    <property type="molecule type" value="Genomic_DNA"/>
</dbReference>
<feature type="region of interest" description="Disordered" evidence="1">
    <location>
        <begin position="1"/>
        <end position="20"/>
    </location>
</feature>
<sequence length="126" mass="13935">VPNPHHPSPSPAPLPTPPYQLAAAPEPSYAYYDEPSTPALSDGVVSIGHSVTGLCRWWWGRDDRRITRVKVRRGGRSGRSAPLRSPYCDSLDTAEDLGLCQHPAVAVTSPYRLPSPLPTPMWQRRR</sequence>
<protein>
    <submittedName>
        <fullName evidence="2">Uncharacterized protein</fullName>
    </submittedName>
</protein>